<evidence type="ECO:0000313" key="3">
    <source>
        <dbReference type="Proteomes" id="UP000299102"/>
    </source>
</evidence>
<feature type="compositionally biased region" description="Low complexity" evidence="1">
    <location>
        <begin position="91"/>
        <end position="105"/>
    </location>
</feature>
<evidence type="ECO:0000256" key="1">
    <source>
        <dbReference type="SAM" id="MobiDB-lite"/>
    </source>
</evidence>
<comment type="caution">
    <text evidence="2">The sequence shown here is derived from an EMBL/GenBank/DDBJ whole genome shotgun (WGS) entry which is preliminary data.</text>
</comment>
<reference evidence="2 3" key="1">
    <citation type="journal article" date="2019" name="Commun. Biol.">
        <title>The bagworm genome reveals a unique fibroin gene that provides high tensile strength.</title>
        <authorList>
            <person name="Kono N."/>
            <person name="Nakamura H."/>
            <person name="Ohtoshi R."/>
            <person name="Tomita M."/>
            <person name="Numata K."/>
            <person name="Arakawa K."/>
        </authorList>
    </citation>
    <scope>NUCLEOTIDE SEQUENCE [LARGE SCALE GENOMIC DNA]</scope>
</reference>
<dbReference type="AlphaFoldDB" id="A0A4C1UDE1"/>
<dbReference type="OrthoDB" id="410104at2759"/>
<dbReference type="EMBL" id="BGZK01000160">
    <property type="protein sequence ID" value="GBP24369.1"/>
    <property type="molecule type" value="Genomic_DNA"/>
</dbReference>
<name>A0A4C1UDE1_EUMVA</name>
<gene>
    <name evidence="2" type="ORF">EVAR_9469_1</name>
</gene>
<protein>
    <submittedName>
        <fullName evidence="2">Uncharacterized protein</fullName>
    </submittedName>
</protein>
<organism evidence="2 3">
    <name type="scientific">Eumeta variegata</name>
    <name type="common">Bagworm moth</name>
    <name type="synonym">Eumeta japonica</name>
    <dbReference type="NCBI Taxonomy" id="151549"/>
    <lineage>
        <taxon>Eukaryota</taxon>
        <taxon>Metazoa</taxon>
        <taxon>Ecdysozoa</taxon>
        <taxon>Arthropoda</taxon>
        <taxon>Hexapoda</taxon>
        <taxon>Insecta</taxon>
        <taxon>Pterygota</taxon>
        <taxon>Neoptera</taxon>
        <taxon>Endopterygota</taxon>
        <taxon>Lepidoptera</taxon>
        <taxon>Glossata</taxon>
        <taxon>Ditrysia</taxon>
        <taxon>Tineoidea</taxon>
        <taxon>Psychidae</taxon>
        <taxon>Oiketicinae</taxon>
        <taxon>Eumeta</taxon>
    </lineage>
</organism>
<accession>A0A4C1UDE1</accession>
<proteinExistence type="predicted"/>
<sequence>MRLELAIDNIKWDTIGISKMKRSGEEVEMHNDKYILFYISETPVYRSLRGLEDTRKRGGGRPRRLRLILRIQRQYTLYIHTYALASRPSGAARGRAAAARAGGARAPRHYYSS</sequence>
<feature type="region of interest" description="Disordered" evidence="1">
    <location>
        <begin position="91"/>
        <end position="113"/>
    </location>
</feature>
<dbReference type="Proteomes" id="UP000299102">
    <property type="component" value="Unassembled WGS sequence"/>
</dbReference>
<evidence type="ECO:0000313" key="2">
    <source>
        <dbReference type="EMBL" id="GBP24369.1"/>
    </source>
</evidence>
<keyword evidence="3" id="KW-1185">Reference proteome</keyword>